<evidence type="ECO:0000256" key="5">
    <source>
        <dbReference type="ARBA" id="ARBA00022679"/>
    </source>
</evidence>
<evidence type="ECO:0000256" key="9">
    <source>
        <dbReference type="ARBA" id="ARBA00022840"/>
    </source>
</evidence>
<dbReference type="InterPro" id="IPR004358">
    <property type="entry name" value="Sig_transdc_His_kin-like_C"/>
</dbReference>
<feature type="domain" description="Histidine kinase" evidence="14">
    <location>
        <begin position="264"/>
        <end position="478"/>
    </location>
</feature>
<dbReference type="EC" id="2.7.13.3" evidence="3"/>
<dbReference type="InterPro" id="IPR005467">
    <property type="entry name" value="His_kinase_dom"/>
</dbReference>
<keyword evidence="4" id="KW-0597">Phosphoprotein</keyword>
<feature type="transmembrane region" description="Helical" evidence="13">
    <location>
        <begin position="179"/>
        <end position="202"/>
    </location>
</feature>
<sequence length="481" mass="52991">MSKVEWLHIPRLALTPRSLTRTLFIRMTAVMVFGALVIALVAETTVSSKIDQVFDQQLVLGANLLVNLMRDELQDMRKTAGNDVMEVDDMPLLSAEDREAFDVYANWRMFRIWYHGKLRLKSDTGPDLAVPLAASSSTFQIVHFHGEPWRIYTLSALDGDPIVQVGERLQVRHDLVSKIALQLAAPFILIALLLLLVIWVSLRTGLKDLDNFSAFLSHTRTQPPFTALKTESWPSELSDLVGVINGLFQRIEDGMRHERKFVDMAAHQLRTPLAGLSLEAQLCARTREPAELTERLAKLTAATQRIAKLVDQLLSLSRLSGLPAEPEREASCKTAISFILTDLAPIMAKNGIDIAIEGTDFAYRGADTAFSLVLSNLLENAMGHTPHEGEVTITLHPPTPTKDAIIEISDEGPGMNAHDKALAFDRFWRGNRSHLQGSGLGLAIAREAAENLGARLTLLDRPDGKSGLVARLDLTAAVALP</sequence>
<dbReference type="PANTHER" id="PTHR45436:SF14">
    <property type="entry name" value="SENSOR PROTEIN QSEC"/>
    <property type="match status" value="1"/>
</dbReference>
<evidence type="ECO:0000256" key="11">
    <source>
        <dbReference type="ARBA" id="ARBA00023012"/>
    </source>
</evidence>
<evidence type="ECO:0000256" key="13">
    <source>
        <dbReference type="SAM" id="Phobius"/>
    </source>
</evidence>
<reference evidence="15 16" key="1">
    <citation type="journal article" date="2014" name="Nature">
        <title>Sequential evolution of bacterial morphology by co-option of a developmental regulator.</title>
        <authorList>
            <person name="Jiang C."/>
            <person name="Brown P.J."/>
            <person name="Ducret A."/>
            <person name="Brun Y.V."/>
        </authorList>
    </citation>
    <scope>NUCLEOTIDE SEQUENCE [LARGE SCALE GENOMIC DNA]</scope>
    <source>
        <strain evidence="15 16">DSM 16100</strain>
    </source>
</reference>
<keyword evidence="8" id="KW-0418">Kinase</keyword>
<keyword evidence="11" id="KW-0902">Two-component regulatory system</keyword>
<dbReference type="SMART" id="SM00388">
    <property type="entry name" value="HisKA"/>
    <property type="match status" value="1"/>
</dbReference>
<keyword evidence="7" id="KW-0547">Nucleotide-binding</keyword>
<dbReference type="PRINTS" id="PR00344">
    <property type="entry name" value="BCTRLSENSOR"/>
</dbReference>
<dbReference type="AlphaFoldDB" id="V4PQ47"/>
<gene>
    <name evidence="15" type="ORF">ABENE_17160</name>
</gene>
<dbReference type="GO" id="GO:0000155">
    <property type="term" value="F:phosphorelay sensor kinase activity"/>
    <property type="evidence" value="ECO:0007669"/>
    <property type="project" value="InterPro"/>
</dbReference>
<comment type="caution">
    <text evidence="15">The sequence shown here is derived from an EMBL/GenBank/DDBJ whole genome shotgun (WGS) entry which is preliminary data.</text>
</comment>
<keyword evidence="10 13" id="KW-1133">Transmembrane helix</keyword>
<dbReference type="STRING" id="1121022.GCA_000376105_03727"/>
<evidence type="ECO:0000259" key="14">
    <source>
        <dbReference type="PROSITE" id="PS50109"/>
    </source>
</evidence>
<dbReference type="InterPro" id="IPR036890">
    <property type="entry name" value="HATPase_C_sf"/>
</dbReference>
<keyword evidence="5" id="KW-0808">Transferase</keyword>
<dbReference type="Gene3D" id="1.10.287.130">
    <property type="match status" value="1"/>
</dbReference>
<dbReference type="InterPro" id="IPR050428">
    <property type="entry name" value="TCS_sensor_his_kinase"/>
</dbReference>
<evidence type="ECO:0000313" key="15">
    <source>
        <dbReference type="EMBL" id="ESQ87595.1"/>
    </source>
</evidence>
<dbReference type="Pfam" id="PF08521">
    <property type="entry name" value="2CSK_N"/>
    <property type="match status" value="1"/>
</dbReference>
<dbReference type="InterPro" id="IPR003661">
    <property type="entry name" value="HisK_dim/P_dom"/>
</dbReference>
<dbReference type="eggNOG" id="COG2205">
    <property type="taxonomic scope" value="Bacteria"/>
</dbReference>
<keyword evidence="6 13" id="KW-0812">Transmembrane</keyword>
<dbReference type="Pfam" id="PF02518">
    <property type="entry name" value="HATPase_c"/>
    <property type="match status" value="1"/>
</dbReference>
<name>V4PQ47_9CAUL</name>
<dbReference type="InterPro" id="IPR036097">
    <property type="entry name" value="HisK_dim/P_sf"/>
</dbReference>
<dbReference type="CDD" id="cd00082">
    <property type="entry name" value="HisKA"/>
    <property type="match status" value="1"/>
</dbReference>
<evidence type="ECO:0000256" key="12">
    <source>
        <dbReference type="ARBA" id="ARBA00023136"/>
    </source>
</evidence>
<dbReference type="Proteomes" id="UP000017837">
    <property type="component" value="Unassembled WGS sequence"/>
</dbReference>
<dbReference type="Gene3D" id="3.30.565.10">
    <property type="entry name" value="Histidine kinase-like ATPase, C-terminal domain"/>
    <property type="match status" value="1"/>
</dbReference>
<evidence type="ECO:0000313" key="16">
    <source>
        <dbReference type="Proteomes" id="UP000017837"/>
    </source>
</evidence>
<evidence type="ECO:0000256" key="7">
    <source>
        <dbReference type="ARBA" id="ARBA00022741"/>
    </source>
</evidence>
<dbReference type="RefSeq" id="WP_018083409.1">
    <property type="nucleotide sequence ID" value="NZ_AQWM01000031.1"/>
</dbReference>
<dbReference type="InterPro" id="IPR013727">
    <property type="entry name" value="2CSK_N"/>
</dbReference>
<keyword evidence="12 13" id="KW-0472">Membrane</keyword>
<comment type="catalytic activity">
    <reaction evidence="1">
        <text>ATP + protein L-histidine = ADP + protein N-phospho-L-histidine.</text>
        <dbReference type="EC" id="2.7.13.3"/>
    </reaction>
</comment>
<evidence type="ECO:0000256" key="2">
    <source>
        <dbReference type="ARBA" id="ARBA00004141"/>
    </source>
</evidence>
<keyword evidence="16" id="KW-1185">Reference proteome</keyword>
<proteinExistence type="predicted"/>
<dbReference type="InterPro" id="IPR003594">
    <property type="entry name" value="HATPase_dom"/>
</dbReference>
<comment type="subcellular location">
    <subcellularLocation>
        <location evidence="2">Membrane</location>
        <topology evidence="2">Multi-pass membrane protein</topology>
    </subcellularLocation>
</comment>
<evidence type="ECO:0000256" key="10">
    <source>
        <dbReference type="ARBA" id="ARBA00022989"/>
    </source>
</evidence>
<dbReference type="OrthoDB" id="913606at2"/>
<dbReference type="EMBL" id="AWGB01000043">
    <property type="protein sequence ID" value="ESQ87595.1"/>
    <property type="molecule type" value="Genomic_DNA"/>
</dbReference>
<evidence type="ECO:0000256" key="3">
    <source>
        <dbReference type="ARBA" id="ARBA00012438"/>
    </source>
</evidence>
<organism evidence="15 16">
    <name type="scientific">Asticcacaulis benevestitus DSM 16100 = ATCC BAA-896</name>
    <dbReference type="NCBI Taxonomy" id="1121022"/>
    <lineage>
        <taxon>Bacteria</taxon>
        <taxon>Pseudomonadati</taxon>
        <taxon>Pseudomonadota</taxon>
        <taxon>Alphaproteobacteria</taxon>
        <taxon>Caulobacterales</taxon>
        <taxon>Caulobacteraceae</taxon>
        <taxon>Asticcacaulis</taxon>
    </lineage>
</organism>
<evidence type="ECO:0000256" key="8">
    <source>
        <dbReference type="ARBA" id="ARBA00022777"/>
    </source>
</evidence>
<dbReference type="PANTHER" id="PTHR45436">
    <property type="entry name" value="SENSOR HISTIDINE KINASE YKOH"/>
    <property type="match status" value="1"/>
</dbReference>
<dbReference type="GO" id="GO:0005524">
    <property type="term" value="F:ATP binding"/>
    <property type="evidence" value="ECO:0007669"/>
    <property type="project" value="UniProtKB-KW"/>
</dbReference>
<dbReference type="SUPFAM" id="SSF47384">
    <property type="entry name" value="Homodimeric domain of signal transducing histidine kinase"/>
    <property type="match status" value="1"/>
</dbReference>
<evidence type="ECO:0000256" key="6">
    <source>
        <dbReference type="ARBA" id="ARBA00022692"/>
    </source>
</evidence>
<evidence type="ECO:0000256" key="4">
    <source>
        <dbReference type="ARBA" id="ARBA00022553"/>
    </source>
</evidence>
<evidence type="ECO:0000256" key="1">
    <source>
        <dbReference type="ARBA" id="ARBA00000085"/>
    </source>
</evidence>
<protein>
    <recommendedName>
        <fullName evidence="3">histidine kinase</fullName>
        <ecNumber evidence="3">2.7.13.3</ecNumber>
    </recommendedName>
</protein>
<dbReference type="SMART" id="SM00387">
    <property type="entry name" value="HATPase_c"/>
    <property type="match status" value="1"/>
</dbReference>
<dbReference type="SUPFAM" id="SSF55874">
    <property type="entry name" value="ATPase domain of HSP90 chaperone/DNA topoisomerase II/histidine kinase"/>
    <property type="match status" value="1"/>
</dbReference>
<dbReference type="Pfam" id="PF00512">
    <property type="entry name" value="HisKA"/>
    <property type="match status" value="1"/>
</dbReference>
<dbReference type="PATRIC" id="fig|1121022.4.peg.3501"/>
<feature type="transmembrane region" description="Helical" evidence="13">
    <location>
        <begin position="23"/>
        <end position="42"/>
    </location>
</feature>
<keyword evidence="9" id="KW-0067">ATP-binding</keyword>
<dbReference type="PROSITE" id="PS50109">
    <property type="entry name" value="HIS_KIN"/>
    <property type="match status" value="1"/>
</dbReference>
<dbReference type="GO" id="GO:0005886">
    <property type="term" value="C:plasma membrane"/>
    <property type="evidence" value="ECO:0007669"/>
    <property type="project" value="TreeGrafter"/>
</dbReference>
<accession>V4PQ47</accession>